<reference evidence="2" key="1">
    <citation type="journal article" date="2015" name="Nature">
        <title>Complex archaea that bridge the gap between prokaryotes and eukaryotes.</title>
        <authorList>
            <person name="Spang A."/>
            <person name="Saw J.H."/>
            <person name="Jorgensen S.L."/>
            <person name="Zaremba-Niedzwiedzka K."/>
            <person name="Martijn J."/>
            <person name="Lind A.E."/>
            <person name="van Eijk R."/>
            <person name="Schleper C."/>
            <person name="Guy L."/>
            <person name="Ettema T.J."/>
        </authorList>
    </citation>
    <scope>NUCLEOTIDE SEQUENCE</scope>
</reference>
<sequence length="66" mass="7275">DVVTPPPKPTAGERFKAGVKKISSKLRSVGTKAKSSKPPAGFRRIKRQSDGKIFLQNTRTGERRPE</sequence>
<feature type="region of interest" description="Disordered" evidence="1">
    <location>
        <begin position="26"/>
        <end position="66"/>
    </location>
</feature>
<organism evidence="2">
    <name type="scientific">marine sediment metagenome</name>
    <dbReference type="NCBI Taxonomy" id="412755"/>
    <lineage>
        <taxon>unclassified sequences</taxon>
        <taxon>metagenomes</taxon>
        <taxon>ecological metagenomes</taxon>
    </lineage>
</organism>
<evidence type="ECO:0000256" key="1">
    <source>
        <dbReference type="SAM" id="MobiDB-lite"/>
    </source>
</evidence>
<comment type="caution">
    <text evidence="2">The sequence shown here is derived from an EMBL/GenBank/DDBJ whole genome shotgun (WGS) entry which is preliminary data.</text>
</comment>
<dbReference type="AlphaFoldDB" id="A0A0F9IHR6"/>
<accession>A0A0F9IHR6</accession>
<evidence type="ECO:0000313" key="2">
    <source>
        <dbReference type="EMBL" id="KKM27131.1"/>
    </source>
</evidence>
<proteinExistence type="predicted"/>
<name>A0A0F9IHR6_9ZZZZ</name>
<protein>
    <submittedName>
        <fullName evidence="2">Uncharacterized protein</fullName>
    </submittedName>
</protein>
<gene>
    <name evidence="2" type="ORF">LCGC14_1577800</name>
</gene>
<dbReference type="EMBL" id="LAZR01012382">
    <property type="protein sequence ID" value="KKM27131.1"/>
    <property type="molecule type" value="Genomic_DNA"/>
</dbReference>
<feature type="non-terminal residue" evidence="2">
    <location>
        <position position="1"/>
    </location>
</feature>